<keyword evidence="6 14" id="KW-1133">Transmembrane helix</keyword>
<evidence type="ECO:0000259" key="16">
    <source>
        <dbReference type="Pfam" id="PF02747"/>
    </source>
</evidence>
<keyword evidence="5 12" id="KW-0235">DNA replication</keyword>
<dbReference type="PRINTS" id="PR00339">
    <property type="entry name" value="PCNACYCLIN"/>
</dbReference>
<evidence type="ECO:0000256" key="3">
    <source>
        <dbReference type="ARBA" id="ARBA00010462"/>
    </source>
</evidence>
<dbReference type="PROSITE" id="PS01251">
    <property type="entry name" value="PCNA_1"/>
    <property type="match status" value="1"/>
</dbReference>
<evidence type="ECO:0000256" key="8">
    <source>
        <dbReference type="ARBA" id="ARBA00023136"/>
    </source>
</evidence>
<dbReference type="InterPro" id="IPR022648">
    <property type="entry name" value="Pr_cel_nuc_antig_N"/>
</dbReference>
<feature type="region of interest" description="Disordered" evidence="13">
    <location>
        <begin position="1"/>
        <end position="55"/>
    </location>
</feature>
<evidence type="ECO:0000259" key="15">
    <source>
        <dbReference type="Pfam" id="PF00705"/>
    </source>
</evidence>
<evidence type="ECO:0000256" key="14">
    <source>
        <dbReference type="SAM" id="Phobius"/>
    </source>
</evidence>
<feature type="domain" description="Proliferating cell nuclear antigen PCNA N-terminal" evidence="15">
    <location>
        <begin position="659"/>
        <end position="768"/>
    </location>
</feature>
<comment type="caution">
    <text evidence="18">The sequence shown here is derived from an EMBL/GenBank/DDBJ whole genome shotgun (WGS) entry which is preliminary data.</text>
</comment>
<dbReference type="GO" id="GO:0043626">
    <property type="term" value="C:PCNA complex"/>
    <property type="evidence" value="ECO:0007669"/>
    <property type="project" value="UniProtKB-ARBA"/>
</dbReference>
<dbReference type="CDD" id="cd00577">
    <property type="entry name" value="PCNA"/>
    <property type="match status" value="1"/>
</dbReference>
<evidence type="ECO:0000256" key="2">
    <source>
        <dbReference type="ARBA" id="ARBA00004308"/>
    </source>
</evidence>
<dbReference type="Pfam" id="PF00705">
    <property type="entry name" value="PCNA_N"/>
    <property type="match status" value="1"/>
</dbReference>
<evidence type="ECO:0000256" key="12">
    <source>
        <dbReference type="RuleBase" id="RU003671"/>
    </source>
</evidence>
<dbReference type="GO" id="GO:0006273">
    <property type="term" value="P:lagging strand elongation"/>
    <property type="evidence" value="ECO:0007669"/>
    <property type="project" value="UniProtKB-ARBA"/>
</dbReference>
<dbReference type="EMBL" id="LASV01000038">
    <property type="protein sequence ID" value="KKA25031.1"/>
    <property type="molecule type" value="Genomic_DNA"/>
</dbReference>
<keyword evidence="4 14" id="KW-0812">Transmembrane</keyword>
<gene>
    <name evidence="18" type="ORF">T310_0896</name>
</gene>
<evidence type="ECO:0000313" key="19">
    <source>
        <dbReference type="Proteomes" id="UP000053958"/>
    </source>
</evidence>
<feature type="compositionally biased region" description="Basic and acidic residues" evidence="13">
    <location>
        <begin position="971"/>
        <end position="986"/>
    </location>
</feature>
<evidence type="ECO:0000256" key="13">
    <source>
        <dbReference type="SAM" id="MobiDB-lite"/>
    </source>
</evidence>
<dbReference type="GeneID" id="25312950"/>
<feature type="region of interest" description="Disordered" evidence="13">
    <location>
        <begin position="1022"/>
        <end position="1062"/>
    </location>
</feature>
<feature type="region of interest" description="Disordered" evidence="13">
    <location>
        <begin position="959"/>
        <end position="986"/>
    </location>
</feature>
<dbReference type="GO" id="GO:0006275">
    <property type="term" value="P:regulation of DNA replication"/>
    <property type="evidence" value="ECO:0007669"/>
    <property type="project" value="InterPro"/>
</dbReference>
<dbReference type="InterPro" id="IPR026859">
    <property type="entry name" value="Myosin-bd"/>
</dbReference>
<comment type="similarity">
    <text evidence="3 12">Belongs to the PCNA family.</text>
</comment>
<dbReference type="GO" id="GO:0006272">
    <property type="term" value="P:leading strand elongation"/>
    <property type="evidence" value="ECO:0007669"/>
    <property type="project" value="TreeGrafter"/>
</dbReference>
<accession>A0A0F4Z4K9</accession>
<proteinExistence type="inferred from homology"/>
<evidence type="ECO:0000256" key="10">
    <source>
        <dbReference type="ARBA" id="ARBA00054163"/>
    </source>
</evidence>
<comment type="subcellular location">
    <subcellularLocation>
        <location evidence="2">Endomembrane system</location>
    </subcellularLocation>
    <subcellularLocation>
        <location evidence="1 11">Nucleus</location>
    </subcellularLocation>
</comment>
<dbReference type="Gene3D" id="3.10.150.10">
    <property type="entry name" value="DNA Polymerase III, subunit A, domain 2"/>
    <property type="match status" value="2"/>
</dbReference>
<evidence type="ECO:0000259" key="17">
    <source>
        <dbReference type="Pfam" id="PF12632"/>
    </source>
</evidence>
<comment type="function">
    <text evidence="10">This protein is an auxiliary protein of DNA polymerase delta and is involved in the control of eukaryotic DNA replication by increasing the polymerase's processibility during elongation of the leading strand. Involved in DNA repair.</text>
</comment>
<dbReference type="PANTHER" id="PTHR11352:SF0">
    <property type="entry name" value="PROLIFERATING CELL NUCLEAR ANTIGEN"/>
    <property type="match status" value="1"/>
</dbReference>
<dbReference type="GO" id="GO:0003677">
    <property type="term" value="F:DNA binding"/>
    <property type="evidence" value="ECO:0007669"/>
    <property type="project" value="UniProtKB-KW"/>
</dbReference>
<evidence type="ECO:0000256" key="5">
    <source>
        <dbReference type="ARBA" id="ARBA00022705"/>
    </source>
</evidence>
<keyword evidence="9 11" id="KW-0539">Nucleus</keyword>
<evidence type="ECO:0000256" key="1">
    <source>
        <dbReference type="ARBA" id="ARBA00004123"/>
    </source>
</evidence>
<dbReference type="RefSeq" id="XP_013331643.1">
    <property type="nucleotide sequence ID" value="XM_013476189.1"/>
</dbReference>
<evidence type="ECO:0000256" key="6">
    <source>
        <dbReference type="ARBA" id="ARBA00022989"/>
    </source>
</evidence>
<keyword evidence="19" id="KW-1185">Reference proteome</keyword>
<comment type="function">
    <text evidence="11">This protein is an auxiliary protein of DNA polymerase delta and is involved in the control of eukaryotic DNA replication by increasing the polymerase's processivity during elongation of the leading strand.</text>
</comment>
<evidence type="ECO:0000256" key="11">
    <source>
        <dbReference type="RuleBase" id="RU000641"/>
    </source>
</evidence>
<dbReference type="InterPro" id="IPR000730">
    <property type="entry name" value="Pr_cel_nuc_antig"/>
</dbReference>
<dbReference type="SUPFAM" id="SSF55979">
    <property type="entry name" value="DNA clamp"/>
    <property type="match status" value="2"/>
</dbReference>
<evidence type="ECO:0000256" key="7">
    <source>
        <dbReference type="ARBA" id="ARBA00023125"/>
    </source>
</evidence>
<feature type="transmembrane region" description="Helical" evidence="14">
    <location>
        <begin position="144"/>
        <end position="163"/>
    </location>
</feature>
<dbReference type="GO" id="GO:0012505">
    <property type="term" value="C:endomembrane system"/>
    <property type="evidence" value="ECO:0007669"/>
    <property type="project" value="UniProtKB-SubCell"/>
</dbReference>
<dbReference type="FunFam" id="3.10.150.10:FF:000006">
    <property type="entry name" value="Proliferating cell nuclear antigen"/>
    <property type="match status" value="1"/>
</dbReference>
<protein>
    <recommendedName>
        <fullName evidence="11">DNA sliding clamp PCNA</fullName>
    </recommendedName>
</protein>
<feature type="compositionally biased region" description="Low complexity" evidence="13">
    <location>
        <begin position="499"/>
        <end position="511"/>
    </location>
</feature>
<dbReference type="PROSITE" id="PS00293">
    <property type="entry name" value="PCNA_2"/>
    <property type="match status" value="1"/>
</dbReference>
<evidence type="ECO:0000256" key="9">
    <source>
        <dbReference type="ARBA" id="ARBA00023242"/>
    </source>
</evidence>
<dbReference type="GO" id="GO:0017022">
    <property type="term" value="F:myosin binding"/>
    <property type="evidence" value="ECO:0007669"/>
    <property type="project" value="InterPro"/>
</dbReference>
<keyword evidence="7 12" id="KW-0238">DNA-binding</keyword>
<dbReference type="Pfam" id="PF02747">
    <property type="entry name" value="PCNA_C"/>
    <property type="match status" value="1"/>
</dbReference>
<dbReference type="GO" id="GO:0030337">
    <property type="term" value="F:DNA polymerase processivity factor activity"/>
    <property type="evidence" value="ECO:0007669"/>
    <property type="project" value="InterPro"/>
</dbReference>
<feature type="region of interest" description="Disordered" evidence="13">
    <location>
        <begin position="493"/>
        <end position="517"/>
    </location>
</feature>
<feature type="domain" description="Myosin-binding" evidence="17">
    <location>
        <begin position="153"/>
        <end position="432"/>
    </location>
</feature>
<dbReference type="PANTHER" id="PTHR11352">
    <property type="entry name" value="PROLIFERATING CELL NUCLEAR ANTIGEN"/>
    <property type="match status" value="1"/>
</dbReference>
<sequence>MESLVYKDSPLADYLEGEGERGQDWTPQQDRDEEPPSPPPNFAPRGASTFQDRIRKKLPAPLELNTLRRGGTLGKIRDACSVAVSSRIGQSDNERFLEQFGYVIVASQLLNEHNAPSYTSATDVLSNAQVKEPPSFSATFGPKGAIVTAATSFSIAWLIHWSRSRTGPGLNPRRAIVLLILLPLIGAIFYAFARRQWLKFVRHQAVQAASFFIGNAQSFDSAASASVMFIQEVELVSRGYRISTPLPPISRLEESTSQIRRCMRLRRTVSECLFTLLERYVQAQKTIRSLADTANLEKYYDIYEISTEELYEAESTLAERGTEDQYSLRALRTLFGKLYTVRKSVLCCLLALSADGSGSDITTWSTAVEEMRDLAVITGDNIKKMTNILSEQDREVIPPSPLPSASPGRDSLRAQFRRLNSLSQGIRALHAKMHVLREESDASLERAGNEQDLGATLMAQYESIGADIRGLLQEWEAGKSALLSCLEQPGGSDRLSRASSDFKSPLSSSFSGDTAVDGSPSAALKVLNGEEQPPVNPDNEVDEEEIFEAVVMPSSRKRSSLTREERIARMKEERARQAAARERADANTNMLRELETVIKHPIVLSIFNASYWEAIACYVKTVVAITVTTEDLGLSFLNSLVLEARCVGELTDRHGSPSQIVDAIKDLVQDCNFDCNDSGIALQAMDNSHVALVSMMLKAEGFSPYRCDRNLALGINLVSLTKVLRAAQNEDVLTLKAEDSPDVVNLMFESSETDRISEYDIKLMDIDQEHLAIPETEYSATVEMPSAEFQRICRDLNALSESVVIEATKDGIRFSCQGDIGSGSVTVRPHTNVEKPDQNVTIQLTEPVALTFSLKYLVNFCKATSLSTKVQLCLSQEVPLRVEYPLGSGHLRFFLAPKNGNLLEEKLHFIFTSHNCTIYSKLTPEWSIPPGPYIPSQRKAENGITSLSKSTVSVNSIVRPLRKTRYTPTGEKSKSRGDRPYEDGRSGGEGMLRIALKCHAACVNMHAHTIFATALPWGNRNAPEGTNRPDVSDANRGRYLSRRTLTGSTGPPSSPSDKRDGR</sequence>
<dbReference type="InterPro" id="IPR046938">
    <property type="entry name" value="DNA_clamp_sf"/>
</dbReference>
<evidence type="ECO:0000256" key="4">
    <source>
        <dbReference type="ARBA" id="ARBA00022692"/>
    </source>
</evidence>
<dbReference type="HAMAP" id="MF_00317">
    <property type="entry name" value="DNApol_clamp_arch"/>
    <property type="match status" value="1"/>
</dbReference>
<dbReference type="FunFam" id="3.10.150.10:FF:000015">
    <property type="entry name" value="Proliferating cell nuclear antigen"/>
    <property type="match status" value="1"/>
</dbReference>
<dbReference type="InterPro" id="IPR022659">
    <property type="entry name" value="Pr_cel_nuc_antig_CS"/>
</dbReference>
<name>A0A0F4Z4K9_RASE3</name>
<dbReference type="STRING" id="1408163.A0A0F4Z4K9"/>
<dbReference type="Pfam" id="PF12632">
    <property type="entry name" value="Vezatin"/>
    <property type="match status" value="1"/>
</dbReference>
<dbReference type="GO" id="GO:0070987">
    <property type="term" value="P:error-free translesion synthesis"/>
    <property type="evidence" value="ECO:0007669"/>
    <property type="project" value="UniProtKB-ARBA"/>
</dbReference>
<dbReference type="NCBIfam" id="TIGR00590">
    <property type="entry name" value="pcna"/>
    <property type="match status" value="1"/>
</dbReference>
<keyword evidence="8 14" id="KW-0472">Membrane</keyword>
<feature type="transmembrane region" description="Helical" evidence="14">
    <location>
        <begin position="175"/>
        <end position="193"/>
    </location>
</feature>
<organism evidence="18 19">
    <name type="scientific">Rasamsonia emersonii (strain ATCC 16479 / CBS 393.64 / IMI 116815)</name>
    <dbReference type="NCBI Taxonomy" id="1408163"/>
    <lineage>
        <taxon>Eukaryota</taxon>
        <taxon>Fungi</taxon>
        <taxon>Dikarya</taxon>
        <taxon>Ascomycota</taxon>
        <taxon>Pezizomycotina</taxon>
        <taxon>Eurotiomycetes</taxon>
        <taxon>Eurotiomycetidae</taxon>
        <taxon>Eurotiales</taxon>
        <taxon>Trichocomaceae</taxon>
        <taxon>Rasamsonia</taxon>
    </lineage>
</organism>
<dbReference type="InterPro" id="IPR022649">
    <property type="entry name" value="Pr_cel_nuc_antig_C"/>
</dbReference>
<dbReference type="OrthoDB" id="21151at2759"/>
<reference evidence="18 19" key="1">
    <citation type="submission" date="2015-04" db="EMBL/GenBank/DDBJ databases">
        <authorList>
            <person name="Heijne W.H."/>
            <person name="Fedorova N.D."/>
            <person name="Nierman W.C."/>
            <person name="Vollebregt A.W."/>
            <person name="Zhao Z."/>
            <person name="Wu L."/>
            <person name="Kumar M."/>
            <person name="Stam H."/>
            <person name="van den Berg M.A."/>
            <person name="Pel H.J."/>
        </authorList>
    </citation>
    <scope>NUCLEOTIDE SEQUENCE [LARGE SCALE GENOMIC DNA]</scope>
    <source>
        <strain evidence="18 19">CBS 393.64</strain>
    </source>
</reference>
<feature type="domain" description="Proliferating cell nuclear antigen PCNA C-terminal" evidence="16">
    <location>
        <begin position="773"/>
        <end position="898"/>
    </location>
</feature>
<dbReference type="GO" id="GO:0006298">
    <property type="term" value="P:mismatch repair"/>
    <property type="evidence" value="ECO:0007669"/>
    <property type="project" value="TreeGrafter"/>
</dbReference>
<dbReference type="AlphaFoldDB" id="A0A0F4Z4K9"/>
<evidence type="ECO:0000313" key="18">
    <source>
        <dbReference type="EMBL" id="KKA25031.1"/>
    </source>
</evidence>
<dbReference type="Proteomes" id="UP000053958">
    <property type="component" value="Unassembled WGS sequence"/>
</dbReference>